<evidence type="ECO:0000313" key="2">
    <source>
        <dbReference type="Proteomes" id="UP001152795"/>
    </source>
</evidence>
<gene>
    <name evidence="1" type="ORF">PACLA_8A089254</name>
</gene>
<dbReference type="Proteomes" id="UP001152795">
    <property type="component" value="Unassembled WGS sequence"/>
</dbReference>
<protein>
    <submittedName>
        <fullName evidence="1">Uncharacterized protein</fullName>
    </submittedName>
</protein>
<accession>A0A6S7K0N9</accession>
<proteinExistence type="predicted"/>
<keyword evidence="2" id="KW-1185">Reference proteome</keyword>
<evidence type="ECO:0000313" key="1">
    <source>
        <dbReference type="EMBL" id="CAB4022042.1"/>
    </source>
</evidence>
<sequence>QNDASRRRRAASYDDVYVELLVYVGQGTSTNVVFAVAEKPSYNLIPDSAACELLKNTEVKCLDDTNTSGSEGDSAGESGFPLWIIYIVAGVIVVAFIVLLVVIRRRAKKQRDNNSAPVHYNRHDNTVTVDSNPMYEMSYEDRDSHSGPSNPSVVEKQKVCLDPAFANPGYCDRDWKRGEASTSGTSRQSTMNQYTANPFPVYESIDGDLHARVHDAQFGRNGYETTE</sequence>
<dbReference type="AlphaFoldDB" id="A0A6S7K0N9"/>
<dbReference type="EMBL" id="CACRXK020011773">
    <property type="protein sequence ID" value="CAB4022042.1"/>
    <property type="molecule type" value="Genomic_DNA"/>
</dbReference>
<reference evidence="1" key="1">
    <citation type="submission" date="2020-04" db="EMBL/GenBank/DDBJ databases">
        <authorList>
            <person name="Alioto T."/>
            <person name="Alioto T."/>
            <person name="Gomez Garrido J."/>
        </authorList>
    </citation>
    <scope>NUCLEOTIDE SEQUENCE</scope>
    <source>
        <strain evidence="1">A484AB</strain>
    </source>
</reference>
<feature type="non-terminal residue" evidence="1">
    <location>
        <position position="227"/>
    </location>
</feature>
<comment type="caution">
    <text evidence="1">The sequence shown here is derived from an EMBL/GenBank/DDBJ whole genome shotgun (WGS) entry which is preliminary data.</text>
</comment>
<name>A0A6S7K0N9_PARCT</name>
<organism evidence="1 2">
    <name type="scientific">Paramuricea clavata</name>
    <name type="common">Red gorgonian</name>
    <name type="synonym">Violescent sea-whip</name>
    <dbReference type="NCBI Taxonomy" id="317549"/>
    <lineage>
        <taxon>Eukaryota</taxon>
        <taxon>Metazoa</taxon>
        <taxon>Cnidaria</taxon>
        <taxon>Anthozoa</taxon>
        <taxon>Octocorallia</taxon>
        <taxon>Malacalcyonacea</taxon>
        <taxon>Plexauridae</taxon>
        <taxon>Paramuricea</taxon>
    </lineage>
</organism>